<reference evidence="1 2" key="1">
    <citation type="submission" date="2020-06" db="EMBL/GenBank/DDBJ databases">
        <authorList>
            <person name="Li R."/>
            <person name="Bekaert M."/>
        </authorList>
    </citation>
    <scope>NUCLEOTIDE SEQUENCE [LARGE SCALE GENOMIC DNA]</scope>
    <source>
        <strain evidence="2">wild</strain>
    </source>
</reference>
<dbReference type="EMBL" id="CACVKT020010048">
    <property type="protein sequence ID" value="CAC5424642.1"/>
    <property type="molecule type" value="Genomic_DNA"/>
</dbReference>
<keyword evidence="2" id="KW-1185">Reference proteome</keyword>
<dbReference type="AlphaFoldDB" id="A0A6J8EXZ5"/>
<dbReference type="OrthoDB" id="5376140at2759"/>
<organism evidence="1 2">
    <name type="scientific">Mytilus coruscus</name>
    <name type="common">Sea mussel</name>
    <dbReference type="NCBI Taxonomy" id="42192"/>
    <lineage>
        <taxon>Eukaryota</taxon>
        <taxon>Metazoa</taxon>
        <taxon>Spiralia</taxon>
        <taxon>Lophotrochozoa</taxon>
        <taxon>Mollusca</taxon>
        <taxon>Bivalvia</taxon>
        <taxon>Autobranchia</taxon>
        <taxon>Pteriomorphia</taxon>
        <taxon>Mytilida</taxon>
        <taxon>Mytiloidea</taxon>
        <taxon>Mytilidae</taxon>
        <taxon>Mytilinae</taxon>
        <taxon>Mytilus</taxon>
    </lineage>
</organism>
<dbReference type="PANTHER" id="PTHR33480:SF1">
    <property type="entry name" value="TYR RECOMBINASE DOMAIN-CONTAINING PROTEIN"/>
    <property type="match status" value="1"/>
</dbReference>
<accession>A0A6J8EXZ5</accession>
<evidence type="ECO:0000313" key="1">
    <source>
        <dbReference type="EMBL" id="CAC5424642.1"/>
    </source>
</evidence>
<protein>
    <submittedName>
        <fullName evidence="1">Uncharacterized protein</fullName>
    </submittedName>
</protein>
<name>A0A6J8EXZ5_MYTCO</name>
<sequence>MVEIPSKSSATLEKIRNNKTQLLPLVEDVVTLSNHLKSITEKIKKSCINDQEQYVEFAKMCLAEIKLFNKRRSGEAERMIKENAGVLSTNKFTFARPGKSENPYRGNDCLRLFAINSETEHPQLKTSTRLLKLAVLAQVLNLQGNSQDKIAIFQGHYIRVHWEHYRLQESAT</sequence>
<proteinExistence type="predicted"/>
<dbReference type="Proteomes" id="UP000507470">
    <property type="component" value="Unassembled WGS sequence"/>
</dbReference>
<evidence type="ECO:0000313" key="2">
    <source>
        <dbReference type="Proteomes" id="UP000507470"/>
    </source>
</evidence>
<gene>
    <name evidence="1" type="ORF">MCOR_56530</name>
</gene>
<dbReference type="PANTHER" id="PTHR33480">
    <property type="entry name" value="SET DOMAIN-CONTAINING PROTEIN-RELATED"/>
    <property type="match status" value="1"/>
</dbReference>